<reference evidence="2" key="1">
    <citation type="submission" date="2006-10" db="EMBL/GenBank/DDBJ databases">
        <authorList>
            <person name="Amadeo P."/>
            <person name="Zhao Q."/>
            <person name="Wortman J."/>
            <person name="Fraser-Liggett C."/>
            <person name="Carlton J."/>
        </authorList>
    </citation>
    <scope>NUCLEOTIDE SEQUENCE</scope>
    <source>
        <strain evidence="2">G3</strain>
    </source>
</reference>
<dbReference type="InParanoid" id="A2DI20"/>
<protein>
    <recommendedName>
        <fullName evidence="4">WH2 motif family protein</fullName>
    </recommendedName>
</protein>
<organism evidence="2 3">
    <name type="scientific">Trichomonas vaginalis (strain ATCC PRA-98 / G3)</name>
    <dbReference type="NCBI Taxonomy" id="412133"/>
    <lineage>
        <taxon>Eukaryota</taxon>
        <taxon>Metamonada</taxon>
        <taxon>Parabasalia</taxon>
        <taxon>Trichomonadida</taxon>
        <taxon>Trichomonadidae</taxon>
        <taxon>Trichomonas</taxon>
    </lineage>
</organism>
<dbReference type="Proteomes" id="UP000001542">
    <property type="component" value="Unassembled WGS sequence"/>
</dbReference>
<sequence>MFPALSVTPFSLITEPSKFTNQDPTILFNKLGYYYAIGLMQQLDELENISNIIWSDINKDFTDVQQRIQNLHTKVQAVKQKVPLCVEKLSKAPAHSFNKNLCQQMYPPLAKPEDNVSMEIKSNLVKVLYSISKPAPTLAAWKPLIPDYQNLDKYITNPSAFMDMFREEMLRDCQNLVNRRHKGGYRHRKEQDDIDQKSEQGKNVMIVKILPLPTIVQQPPPIGKIQGWNNRLSFKTSISSSDDAALFASSAIKPATLSTPEQRKRAPRPPPKPIQLPDPVPTPVAQPEAAPEPEKKEKKLRWGKSKEKKAPPPKAAPAPAARAPQAPAARAPQAPSAPAAPPPPPAPAAPPPPPAPAAPPPPPPPSVPAPPPPSIPKPPATVTISQSGGASNHLDLIKQGNFKLRKFSVCKPKDEPKKDVDPNSLSVGELLQYMASIRADVAASDDDQSADSDDDSSEDW</sequence>
<dbReference type="STRING" id="5722.A2DI20"/>
<gene>
    <name evidence="2" type="ORF">TVAG_402650</name>
</gene>
<evidence type="ECO:0000256" key="1">
    <source>
        <dbReference type="SAM" id="MobiDB-lite"/>
    </source>
</evidence>
<dbReference type="OrthoDB" id="1060785at2759"/>
<dbReference type="VEuPathDB" id="TrichDB:TVAGG3_0272280"/>
<feature type="compositionally biased region" description="Acidic residues" evidence="1">
    <location>
        <begin position="443"/>
        <end position="460"/>
    </location>
</feature>
<dbReference type="KEGG" id="tva:5465540"/>
<dbReference type="EMBL" id="DS113202">
    <property type="protein sequence ID" value="EAY20009.1"/>
    <property type="molecule type" value="Genomic_DNA"/>
</dbReference>
<reference evidence="2" key="2">
    <citation type="journal article" date="2007" name="Science">
        <title>Draft genome sequence of the sexually transmitted pathogen Trichomonas vaginalis.</title>
        <authorList>
            <person name="Carlton J.M."/>
            <person name="Hirt R.P."/>
            <person name="Silva J.C."/>
            <person name="Delcher A.L."/>
            <person name="Schatz M."/>
            <person name="Zhao Q."/>
            <person name="Wortman J.R."/>
            <person name="Bidwell S.L."/>
            <person name="Alsmark U.C.M."/>
            <person name="Besteiro S."/>
            <person name="Sicheritz-Ponten T."/>
            <person name="Noel C.J."/>
            <person name="Dacks J.B."/>
            <person name="Foster P.G."/>
            <person name="Simillion C."/>
            <person name="Van de Peer Y."/>
            <person name="Miranda-Saavedra D."/>
            <person name="Barton G.J."/>
            <person name="Westrop G.D."/>
            <person name="Mueller S."/>
            <person name="Dessi D."/>
            <person name="Fiori P.L."/>
            <person name="Ren Q."/>
            <person name="Paulsen I."/>
            <person name="Zhang H."/>
            <person name="Bastida-Corcuera F.D."/>
            <person name="Simoes-Barbosa A."/>
            <person name="Brown M.T."/>
            <person name="Hayes R.D."/>
            <person name="Mukherjee M."/>
            <person name="Okumura C.Y."/>
            <person name="Schneider R."/>
            <person name="Smith A.J."/>
            <person name="Vanacova S."/>
            <person name="Villalvazo M."/>
            <person name="Haas B.J."/>
            <person name="Pertea M."/>
            <person name="Feldblyum T.V."/>
            <person name="Utterback T.R."/>
            <person name="Shu C.L."/>
            <person name="Osoegawa K."/>
            <person name="de Jong P.J."/>
            <person name="Hrdy I."/>
            <person name="Horvathova L."/>
            <person name="Zubacova Z."/>
            <person name="Dolezal P."/>
            <person name="Malik S.B."/>
            <person name="Logsdon J.M. Jr."/>
            <person name="Henze K."/>
            <person name="Gupta A."/>
            <person name="Wang C.C."/>
            <person name="Dunne R.L."/>
            <person name="Upcroft J.A."/>
            <person name="Upcroft P."/>
            <person name="White O."/>
            <person name="Salzberg S.L."/>
            <person name="Tang P."/>
            <person name="Chiu C.-H."/>
            <person name="Lee Y.-S."/>
            <person name="Embley T.M."/>
            <person name="Coombs G.H."/>
            <person name="Mottram J.C."/>
            <person name="Tachezy J."/>
            <person name="Fraser-Liggett C.M."/>
            <person name="Johnson P.J."/>
        </authorList>
    </citation>
    <scope>NUCLEOTIDE SEQUENCE [LARGE SCALE GENOMIC DNA]</scope>
    <source>
        <strain evidence="2">G3</strain>
    </source>
</reference>
<evidence type="ECO:0000313" key="3">
    <source>
        <dbReference type="Proteomes" id="UP000001542"/>
    </source>
</evidence>
<feature type="compositionally biased region" description="Low complexity" evidence="1">
    <location>
        <begin position="317"/>
        <end position="337"/>
    </location>
</feature>
<dbReference type="PRINTS" id="PR01217">
    <property type="entry name" value="PRICHEXTENSN"/>
</dbReference>
<evidence type="ECO:0008006" key="4">
    <source>
        <dbReference type="Google" id="ProtNLM"/>
    </source>
</evidence>
<dbReference type="AlphaFoldDB" id="A2DI20"/>
<feature type="region of interest" description="Disordered" evidence="1">
    <location>
        <begin position="441"/>
        <end position="460"/>
    </location>
</feature>
<name>A2DI20_TRIV3</name>
<feature type="compositionally biased region" description="Pro residues" evidence="1">
    <location>
        <begin position="338"/>
        <end position="379"/>
    </location>
</feature>
<accession>A2DI20</accession>
<feature type="region of interest" description="Disordered" evidence="1">
    <location>
        <begin position="253"/>
        <end position="396"/>
    </location>
</feature>
<dbReference type="VEuPathDB" id="TrichDB:TVAG_402650"/>
<dbReference type="VEuPathDB" id="TrichDB:TVAG_078700"/>
<keyword evidence="3" id="KW-1185">Reference proteome</keyword>
<proteinExistence type="predicted"/>
<dbReference type="RefSeq" id="XP_001580995.1">
    <property type="nucleotide sequence ID" value="XM_001580945.1"/>
</dbReference>
<evidence type="ECO:0000313" key="2">
    <source>
        <dbReference type="EMBL" id="EAY20009.1"/>
    </source>
</evidence>
<dbReference type="OMA" id="PPPDMYN"/>
<feature type="compositionally biased region" description="Pro residues" evidence="1">
    <location>
        <begin position="268"/>
        <end position="284"/>
    </location>
</feature>